<dbReference type="CDD" id="cd00037">
    <property type="entry name" value="CLECT"/>
    <property type="match status" value="1"/>
</dbReference>
<accession>W6MNH1</accession>
<dbReference type="SUPFAM" id="SSF56436">
    <property type="entry name" value="C-type lectin-like"/>
    <property type="match status" value="1"/>
</dbReference>
<reference evidence="2" key="1">
    <citation type="submission" date="2013-06" db="EMBL/GenBank/DDBJ databases">
        <authorList>
            <person name="Groh K."/>
        </authorList>
    </citation>
    <scope>NUCLEOTIDE SEQUENCE</scope>
    <source>
        <tissue evidence="2">Antennules</tissue>
    </source>
</reference>
<feature type="domain" description="C-type lectin" evidence="1">
    <location>
        <begin position="10"/>
        <end position="137"/>
    </location>
</feature>
<dbReference type="EMBL" id="HABX01000012">
    <property type="protein sequence ID" value="CDK12456.1"/>
    <property type="molecule type" value="Transcribed_RNA"/>
</dbReference>
<dbReference type="Gene3D" id="3.10.100.10">
    <property type="entry name" value="Mannose-Binding Protein A, subunit A"/>
    <property type="match status" value="1"/>
</dbReference>
<dbReference type="AlphaFoldDB" id="W6MNH1"/>
<dbReference type="InterPro" id="IPR016187">
    <property type="entry name" value="CTDL_fold"/>
</dbReference>
<evidence type="ECO:0000313" key="2">
    <source>
        <dbReference type="EMBL" id="CDK12456.1"/>
    </source>
</evidence>
<name>W6MNH1_PAGBR</name>
<evidence type="ECO:0000259" key="1">
    <source>
        <dbReference type="PROSITE" id="PS50041"/>
    </source>
</evidence>
<reference evidence="2" key="2">
    <citation type="submission" date="2014-02" db="EMBL/GenBank/DDBJ databases">
        <title>The hermit crab's nose antennal transcriptomics.</title>
        <authorList>
            <person name="Groh K.C."/>
            <person name="Vogel H."/>
            <person name="Stensmyr M.C."/>
            <person name="Grosse-Wilde E."/>
            <person name="Hansson B.S."/>
        </authorList>
    </citation>
    <scope>NUCLEOTIDE SEQUENCE</scope>
    <source>
        <tissue evidence="2">Antennules</tissue>
    </source>
</reference>
<dbReference type="InterPro" id="IPR001304">
    <property type="entry name" value="C-type_lectin-like"/>
</dbReference>
<dbReference type="SMART" id="SM00034">
    <property type="entry name" value="CLECT"/>
    <property type="match status" value="1"/>
</dbReference>
<dbReference type="InterPro" id="IPR050111">
    <property type="entry name" value="C-type_lectin/snaclec_domain"/>
</dbReference>
<dbReference type="InterPro" id="IPR016186">
    <property type="entry name" value="C-type_lectin-like/link_sf"/>
</dbReference>
<dbReference type="Pfam" id="PF00059">
    <property type="entry name" value="Lectin_C"/>
    <property type="match status" value="1"/>
</dbReference>
<gene>
    <name evidence="2" type="primary">C-type-lectin-like-9</name>
</gene>
<organism evidence="2">
    <name type="scientific">Pagurus bernhardus</name>
    <name type="common">Common hermit crab</name>
    <name type="synonym">Eupagurus bernhardus</name>
    <dbReference type="NCBI Taxonomy" id="174397"/>
    <lineage>
        <taxon>Eukaryota</taxon>
        <taxon>Metazoa</taxon>
        <taxon>Ecdysozoa</taxon>
        <taxon>Arthropoda</taxon>
        <taxon>Crustacea</taxon>
        <taxon>Multicrustacea</taxon>
        <taxon>Malacostraca</taxon>
        <taxon>Eumalacostraca</taxon>
        <taxon>Eucarida</taxon>
        <taxon>Decapoda</taxon>
        <taxon>Pleocyemata</taxon>
        <taxon>Anomura</taxon>
        <taxon>Paguroidea</taxon>
        <taxon>Paguridae</taxon>
        <taxon>Pagurus</taxon>
    </lineage>
</organism>
<protein>
    <submittedName>
        <fullName evidence="2">C-type-lectin-like-9 protein</fullName>
    </submittedName>
</protein>
<sequence length="138" mass="15961">MEWYQRRVPGDGREYHVNTESEVSWEDAQAWCKKRGANLAQPTDNLNTFMKEVAQRVPVKQGNVRVWLGATDLAQEGEWRWLSGRPVDHFNTPWGENNPSNSGNLEHCMEIQIETFSEVTLKINDNRCDALQHFACEL</sequence>
<proteinExistence type="predicted"/>
<dbReference type="PROSITE" id="PS50041">
    <property type="entry name" value="C_TYPE_LECTIN_2"/>
    <property type="match status" value="1"/>
</dbReference>
<dbReference type="PANTHER" id="PTHR22803">
    <property type="entry name" value="MANNOSE, PHOSPHOLIPASE, LECTIN RECEPTOR RELATED"/>
    <property type="match status" value="1"/>
</dbReference>